<dbReference type="InterPro" id="IPR004914">
    <property type="entry name" value="Antirestrict"/>
</dbReference>
<dbReference type="Gene3D" id="3.30.70.3580">
    <property type="entry name" value="Antirestriction protein"/>
    <property type="match status" value="1"/>
</dbReference>
<organism evidence="2 3">
    <name type="scientific">Pseudochelatococcus contaminans</name>
    <dbReference type="NCBI Taxonomy" id="1538103"/>
    <lineage>
        <taxon>Bacteria</taxon>
        <taxon>Pseudomonadati</taxon>
        <taxon>Pseudomonadota</taxon>
        <taxon>Alphaproteobacteria</taxon>
        <taxon>Hyphomicrobiales</taxon>
        <taxon>Chelatococcaceae</taxon>
        <taxon>Pseudochelatococcus</taxon>
    </lineage>
</organism>
<dbReference type="AlphaFoldDB" id="A0A7W5Z327"/>
<dbReference type="Proteomes" id="UP000537592">
    <property type="component" value="Unassembled WGS sequence"/>
</dbReference>
<dbReference type="InterPro" id="IPR042297">
    <property type="entry name" value="Antirestriction_sf"/>
</dbReference>
<evidence type="ECO:0000313" key="2">
    <source>
        <dbReference type="EMBL" id="MBB3808726.1"/>
    </source>
</evidence>
<keyword evidence="3" id="KW-1185">Reference proteome</keyword>
<protein>
    <recommendedName>
        <fullName evidence="4">Antirestriction protein</fullName>
    </recommendedName>
</protein>
<comment type="similarity">
    <text evidence="1">Belongs to the antirestriction protein family.</text>
</comment>
<sequence>MSAPETTICHATLVPNQRRETFLPTLFGRQHLIIAENTLYNLMGLLSPRDYGGGFWDFYEHEGKPLYLVPTSRPRYRITCETNGYEGDVSAGAAGIIATLFALSHLSFKYESVLLAEGYSRLYAFAADHPEASEIFQAID</sequence>
<proteinExistence type="inferred from homology"/>
<reference evidence="2 3" key="1">
    <citation type="submission" date="2020-08" db="EMBL/GenBank/DDBJ databases">
        <title>Genomic Encyclopedia of Type Strains, Phase IV (KMG-IV): sequencing the most valuable type-strain genomes for metagenomic binning, comparative biology and taxonomic classification.</title>
        <authorList>
            <person name="Goeker M."/>
        </authorList>
    </citation>
    <scope>NUCLEOTIDE SEQUENCE [LARGE SCALE GENOMIC DNA]</scope>
    <source>
        <strain evidence="2 3">DSM 28760</strain>
    </source>
</reference>
<dbReference type="Pfam" id="PF03230">
    <property type="entry name" value="Antirestrict"/>
    <property type="match status" value="1"/>
</dbReference>
<dbReference type="EMBL" id="JACICC010000001">
    <property type="protein sequence ID" value="MBB3808726.1"/>
    <property type="molecule type" value="Genomic_DNA"/>
</dbReference>
<evidence type="ECO:0008006" key="4">
    <source>
        <dbReference type="Google" id="ProtNLM"/>
    </source>
</evidence>
<evidence type="ECO:0000313" key="3">
    <source>
        <dbReference type="Proteomes" id="UP000537592"/>
    </source>
</evidence>
<name>A0A7W5Z327_9HYPH</name>
<dbReference type="RefSeq" id="WP_183750686.1">
    <property type="nucleotide sequence ID" value="NZ_JACICC010000001.1"/>
</dbReference>
<evidence type="ECO:0000256" key="1">
    <source>
        <dbReference type="ARBA" id="ARBA00008618"/>
    </source>
</evidence>
<accession>A0A7W5Z327</accession>
<comment type="caution">
    <text evidence="2">The sequence shown here is derived from an EMBL/GenBank/DDBJ whole genome shotgun (WGS) entry which is preliminary data.</text>
</comment>
<gene>
    <name evidence="2" type="ORF">FHS81_000780</name>
</gene>